<evidence type="ECO:0000256" key="1">
    <source>
        <dbReference type="SAM" id="SignalP"/>
    </source>
</evidence>
<reference evidence="3" key="1">
    <citation type="journal article" date="2019" name="Int. J. Syst. Evol. Microbiol.">
        <title>The Global Catalogue of Microorganisms (GCM) 10K type strain sequencing project: providing services to taxonomists for standard genome sequencing and annotation.</title>
        <authorList>
            <consortium name="The Broad Institute Genomics Platform"/>
            <consortium name="The Broad Institute Genome Sequencing Center for Infectious Disease"/>
            <person name="Wu L."/>
            <person name="Ma J."/>
        </authorList>
    </citation>
    <scope>NUCLEOTIDE SEQUENCE [LARGE SCALE GENOMIC DNA]</scope>
    <source>
        <strain evidence="3">CCUG 60527</strain>
    </source>
</reference>
<dbReference type="InterPro" id="IPR025921">
    <property type="entry name" value="HmuY"/>
</dbReference>
<dbReference type="EMBL" id="JBHTJR010000014">
    <property type="protein sequence ID" value="MFD0991983.1"/>
    <property type="molecule type" value="Genomic_DNA"/>
</dbReference>
<keyword evidence="3" id="KW-1185">Reference proteome</keyword>
<proteinExistence type="predicted"/>
<dbReference type="PROSITE" id="PS51257">
    <property type="entry name" value="PROKAR_LIPOPROTEIN"/>
    <property type="match status" value="1"/>
</dbReference>
<dbReference type="CDD" id="cd12105">
    <property type="entry name" value="HmuY"/>
    <property type="match status" value="1"/>
</dbReference>
<organism evidence="2 3">
    <name type="scientific">Tenacibaculum geojense</name>
    <dbReference type="NCBI Taxonomy" id="915352"/>
    <lineage>
        <taxon>Bacteria</taxon>
        <taxon>Pseudomonadati</taxon>
        <taxon>Bacteroidota</taxon>
        <taxon>Flavobacteriia</taxon>
        <taxon>Flavobacteriales</taxon>
        <taxon>Flavobacteriaceae</taxon>
        <taxon>Tenacibaculum</taxon>
    </lineage>
</organism>
<gene>
    <name evidence="2" type="ORF">ACFQ1U_02085</name>
</gene>
<dbReference type="Pfam" id="PF14064">
    <property type="entry name" value="HmuY"/>
    <property type="match status" value="1"/>
</dbReference>
<keyword evidence="1" id="KW-0732">Signal</keyword>
<protein>
    <submittedName>
        <fullName evidence="2">HmuY family protein</fullName>
    </submittedName>
</protein>
<evidence type="ECO:0000313" key="2">
    <source>
        <dbReference type="EMBL" id="MFD0991983.1"/>
    </source>
</evidence>
<sequence>MKQFKTLVLVAIISLGFASCSDDETISLVDPNVSSQMVNLHAPVITDYTQNPPVTSGEFTKFSFSTGAVVTGENWDVAFRGTSIIVNGGSEIGLTDEPSRTGNGAIALENGIFTEVVTAPSDEFFTQDAANTYALPTGSGNGWYTYNGQTHLISPVLGTVIIVKTHNGHYAKMEILSYYKDGDSSDLDNSRYYTFNYSYNPNQGDKNLQ</sequence>
<evidence type="ECO:0000313" key="3">
    <source>
        <dbReference type="Proteomes" id="UP001597062"/>
    </source>
</evidence>
<feature type="chain" id="PRO_5045536360" evidence="1">
    <location>
        <begin position="22"/>
        <end position="209"/>
    </location>
</feature>
<dbReference type="RefSeq" id="WP_386104805.1">
    <property type="nucleotide sequence ID" value="NZ_JBHTJR010000014.1"/>
</dbReference>
<comment type="caution">
    <text evidence="2">The sequence shown here is derived from an EMBL/GenBank/DDBJ whole genome shotgun (WGS) entry which is preliminary data.</text>
</comment>
<accession>A0ABW3JQY1</accession>
<dbReference type="Proteomes" id="UP001597062">
    <property type="component" value="Unassembled WGS sequence"/>
</dbReference>
<name>A0ABW3JQY1_9FLAO</name>
<feature type="signal peptide" evidence="1">
    <location>
        <begin position="1"/>
        <end position="21"/>
    </location>
</feature>